<organism evidence="1 2">
    <name type="scientific">Mycobacteroides immunogenum</name>
    <dbReference type="NCBI Taxonomy" id="83262"/>
    <lineage>
        <taxon>Bacteria</taxon>
        <taxon>Bacillati</taxon>
        <taxon>Actinomycetota</taxon>
        <taxon>Actinomycetes</taxon>
        <taxon>Mycobacteriales</taxon>
        <taxon>Mycobacteriaceae</taxon>
        <taxon>Mycobacteroides</taxon>
    </lineage>
</organism>
<proteinExistence type="predicted"/>
<name>A0ABR5LKJ6_9MYCO</name>
<dbReference type="RefSeq" id="WP_054430236.1">
    <property type="nucleotide sequence ID" value="NZ_LJFS01000047.1"/>
</dbReference>
<evidence type="ECO:0000313" key="1">
    <source>
        <dbReference type="EMBL" id="KPG26242.1"/>
    </source>
</evidence>
<accession>A0ABR5LKJ6</accession>
<comment type="caution">
    <text evidence="1">The sequence shown here is derived from an EMBL/GenBank/DDBJ whole genome shotgun (WGS) entry which is preliminary data.</text>
</comment>
<protein>
    <submittedName>
        <fullName evidence="1">Uncharacterized protein</fullName>
    </submittedName>
</protein>
<evidence type="ECO:0000313" key="2">
    <source>
        <dbReference type="Proteomes" id="UP000037962"/>
    </source>
</evidence>
<dbReference type="Proteomes" id="UP000037962">
    <property type="component" value="Unassembled WGS sequence"/>
</dbReference>
<dbReference type="EMBL" id="LJFS01000047">
    <property type="protein sequence ID" value="KPG26242.1"/>
    <property type="molecule type" value="Genomic_DNA"/>
</dbReference>
<gene>
    <name evidence="1" type="ORF">AN912_25715</name>
</gene>
<sequence length="260" mass="28423">MKAFLYASPAGTASRLLSQTIVDISALYQASWLSDGSSIWANLEASDCSMWALTSERSTWVQLWRPPTGLPGYVYLTSDRIRWGSGYETSKKNPILNISCGEHGTHSTLIVGHRSAGRVGIIDGADRIKFDDATDTGEYISADGLITVIDLPRYIATHAESDRSRPEPTPFATVEAMHCGMRHVMKELTEPNRALIQQYLTAYQFELTADQLNAMHAHALAIDTFAARFSDALVNRLADLTGRGGPGGAYMQTASPSESY</sequence>
<keyword evidence="2" id="KW-1185">Reference proteome</keyword>
<reference evidence="1 2" key="1">
    <citation type="submission" date="2015-09" db="EMBL/GenBank/DDBJ databases">
        <title>Genome Sequences of Mycobacterium immunogenum Isolates, Recuperated from a Chloraminated Drinking Water Distribution System Simulator Subjected to Episodes of Nitrification.</title>
        <authorList>
            <person name="Gomez-Alvarez V."/>
            <person name="Revetta R.P."/>
        </authorList>
    </citation>
    <scope>NUCLEOTIDE SEQUENCE [LARGE SCALE GENOMIC DNA]</scope>
    <source>
        <strain evidence="1 2">H076</strain>
    </source>
</reference>